<sequence length="204" mass="22248">MSTPDKPNTQPVPPPTITYPEEDKNTGVATLFLGSGIPGALVQVWNVEETHSLGGGQVSAKGRWAFSFSGAQFPGEHRIKARQEVDGVMSGWSEVRKYKALLVPPVNIPIVMGPEEEAEVDAVPVFYGNVTKPIGIVSIIDLDTDLEIARASVDSEQWHTQATPPLTKGRYRISAIHNINGELSDWGRVRTFTVITEDKDKGKT</sequence>
<name>A0A9E6TD36_9PSED</name>
<dbReference type="EMBL" id="CP077090">
    <property type="protein sequence ID" value="QXI13355.1"/>
    <property type="molecule type" value="Genomic_DNA"/>
</dbReference>
<proteinExistence type="predicted"/>
<organism evidence="2 3">
    <name type="scientific">Pseudomonas zeae</name>
    <dbReference type="NCBI Taxonomy" id="2745510"/>
    <lineage>
        <taxon>Bacteria</taxon>
        <taxon>Pseudomonadati</taxon>
        <taxon>Pseudomonadota</taxon>
        <taxon>Gammaproteobacteria</taxon>
        <taxon>Pseudomonadales</taxon>
        <taxon>Pseudomonadaceae</taxon>
        <taxon>Pseudomonas</taxon>
    </lineage>
</organism>
<protein>
    <submittedName>
        <fullName evidence="2">Uncharacterized protein</fullName>
    </submittedName>
</protein>
<accession>A0A9E6TD36</accession>
<evidence type="ECO:0000313" key="3">
    <source>
        <dbReference type="Proteomes" id="UP000627092"/>
    </source>
</evidence>
<feature type="region of interest" description="Disordered" evidence="1">
    <location>
        <begin position="1"/>
        <end position="22"/>
    </location>
</feature>
<evidence type="ECO:0000313" key="2">
    <source>
        <dbReference type="EMBL" id="QXI13355.1"/>
    </source>
</evidence>
<dbReference type="KEGG" id="pze:HU754_008040"/>
<gene>
    <name evidence="2" type="ORF">HU754_008040</name>
</gene>
<dbReference type="RefSeq" id="WP_186623763.1">
    <property type="nucleotide sequence ID" value="NZ_CATKQI010000060.1"/>
</dbReference>
<reference evidence="2" key="1">
    <citation type="journal article" date="2020" name="Microorganisms">
        <title>Reliable Identification of Environmental Pseudomonas Isolates Using the rpoD Gene.</title>
        <authorList>
            <consortium name="The Broad Institute Genome Sequencing Platform"/>
            <person name="Girard L."/>
            <person name="Lood C."/>
            <person name="Rokni-Zadeh H."/>
            <person name="van Noort V."/>
            <person name="Lavigne R."/>
            <person name="De Mot R."/>
        </authorList>
    </citation>
    <scope>NUCLEOTIDE SEQUENCE</scope>
    <source>
        <strain evidence="2">OE 48.2</strain>
    </source>
</reference>
<evidence type="ECO:0000256" key="1">
    <source>
        <dbReference type="SAM" id="MobiDB-lite"/>
    </source>
</evidence>
<dbReference type="AlphaFoldDB" id="A0A9E6TD36"/>
<dbReference type="Proteomes" id="UP000627092">
    <property type="component" value="Chromosome"/>
</dbReference>
<reference evidence="2" key="2">
    <citation type="journal article" date="2021" name="Microorganisms">
        <title>The Ever-Expanding Pseudomonas Genus: Description of 43 New Species and Partition of the Pseudomonas putida Group.</title>
        <authorList>
            <person name="Girard L."/>
            <person name="Lood C."/>
            <person name="Hofte M."/>
            <person name="Vandamme P."/>
            <person name="Rokni-Zadeh H."/>
            <person name="van Noort V."/>
            <person name="Lavigne R."/>
            <person name="De Mot R."/>
        </authorList>
    </citation>
    <scope>NUCLEOTIDE SEQUENCE</scope>
    <source>
        <strain evidence="2">OE 48.2</strain>
    </source>
</reference>